<dbReference type="GO" id="GO:0004150">
    <property type="term" value="F:dihydroneopterin aldolase activity"/>
    <property type="evidence" value="ECO:0007669"/>
    <property type="project" value="UniProtKB-UniRule"/>
</dbReference>
<dbReference type="NCBIfam" id="TIGR00526">
    <property type="entry name" value="folB_dom"/>
    <property type="match status" value="1"/>
</dbReference>
<proteinExistence type="inferred from homology"/>
<keyword evidence="13" id="KW-1185">Reference proteome</keyword>
<dbReference type="Gene3D" id="3.30.70.560">
    <property type="entry name" value="7,8-Dihydro-6-hydroxymethylpterin-pyrophosphokinase HPPK"/>
    <property type="match status" value="1"/>
</dbReference>
<comment type="catalytic activity">
    <reaction evidence="9">
        <text>7,8-dihydroneopterin = 6-hydroxymethyl-7,8-dihydropterin + glycolaldehyde</text>
        <dbReference type="Rhea" id="RHEA:10540"/>
        <dbReference type="ChEBI" id="CHEBI:17001"/>
        <dbReference type="ChEBI" id="CHEBI:17071"/>
        <dbReference type="ChEBI" id="CHEBI:44841"/>
        <dbReference type="EC" id="4.1.2.25"/>
    </reaction>
</comment>
<evidence type="ECO:0000256" key="10">
    <source>
        <dbReference type="SAM" id="MobiDB-lite"/>
    </source>
</evidence>
<comment type="function">
    <text evidence="9">Catalyzes the conversion of 7,8-dihydroneopterin to 6-hydroxymethyl-7,8-dihydropterin.</text>
</comment>
<evidence type="ECO:0000256" key="5">
    <source>
        <dbReference type="ARBA" id="ARBA00022741"/>
    </source>
</evidence>
<dbReference type="OrthoDB" id="9808041at2"/>
<evidence type="ECO:0000313" key="12">
    <source>
        <dbReference type="EMBL" id="AOZ73180.1"/>
    </source>
</evidence>
<keyword evidence="8 9" id="KW-0289">Folate biosynthesis</keyword>
<dbReference type="KEGG" id="avu:BK816_07635"/>
<feature type="domain" description="Dihydroneopterin aldolase/epimerase" evidence="11">
    <location>
        <begin position="6"/>
        <end position="117"/>
    </location>
</feature>
<evidence type="ECO:0000256" key="7">
    <source>
        <dbReference type="ARBA" id="ARBA00022840"/>
    </source>
</evidence>
<dbReference type="GO" id="GO:0005524">
    <property type="term" value="F:ATP binding"/>
    <property type="evidence" value="ECO:0007669"/>
    <property type="project" value="UniProtKB-KW"/>
</dbReference>
<evidence type="ECO:0000256" key="9">
    <source>
        <dbReference type="RuleBase" id="RU362079"/>
    </source>
</evidence>
<dbReference type="PANTHER" id="PTHR43071:SF1">
    <property type="entry name" value="2-AMINO-4-HYDROXY-6-HYDROXYMETHYLDIHYDROPTERIDINE PYROPHOSPHOKINASE"/>
    <property type="match status" value="1"/>
</dbReference>
<keyword evidence="5" id="KW-0547">Nucleotide-binding</keyword>
<dbReference type="AlphaFoldDB" id="A0A1D9MM09"/>
<dbReference type="InterPro" id="IPR006157">
    <property type="entry name" value="FolB_dom"/>
</dbReference>
<dbReference type="CDD" id="cd00534">
    <property type="entry name" value="DHNA_DHNTPE"/>
    <property type="match status" value="1"/>
</dbReference>
<comment type="pathway">
    <text evidence="9">Cofactor biosynthesis; tetrahydrofolate biosynthesis; 2-amino-4-hydroxy-6-hydroxymethyl-7,8-dihydropteridine diphosphate from 7,8-dihydroneopterin triphosphate: step 3/4.</text>
</comment>
<evidence type="ECO:0000256" key="8">
    <source>
        <dbReference type="ARBA" id="ARBA00022909"/>
    </source>
</evidence>
<comment type="similarity">
    <text evidence="9">Belongs to the DHNA family.</text>
</comment>
<feature type="region of interest" description="Disordered" evidence="10">
    <location>
        <begin position="484"/>
        <end position="516"/>
    </location>
</feature>
<dbReference type="InterPro" id="IPR035907">
    <property type="entry name" value="Hppk_sf"/>
</dbReference>
<dbReference type="NCBIfam" id="TIGR00525">
    <property type="entry name" value="folB"/>
    <property type="match status" value="1"/>
</dbReference>
<keyword evidence="9" id="KW-0456">Lyase</keyword>
<organism evidence="12 13">
    <name type="scientific">Boudabousia tangfeifanii</name>
    <dbReference type="NCBI Taxonomy" id="1912795"/>
    <lineage>
        <taxon>Bacteria</taxon>
        <taxon>Bacillati</taxon>
        <taxon>Actinomycetota</taxon>
        <taxon>Actinomycetes</taxon>
        <taxon>Actinomycetales</taxon>
        <taxon>Actinomycetaceae</taxon>
        <taxon>Boudabousia</taxon>
    </lineage>
</organism>
<protein>
    <recommendedName>
        <fullName evidence="9">Bifunctional folate synthesis protein</fullName>
    </recommendedName>
    <domain>
        <recommendedName>
            <fullName evidence="9">Dihydroneopterin aldolase</fullName>
            <shortName evidence="9">DHNA</shortName>
            <ecNumber evidence="9">4.1.2.25</ecNumber>
        </recommendedName>
        <alternativeName>
            <fullName evidence="9">7,8-dihydroneopterin aldolase</fullName>
        </alternativeName>
    </domain>
    <domain>
        <recommendedName>
            <fullName evidence="9">2-amino-4-hydroxy-6-hydroxymethyldihydropteridine pyrophosphokinase</fullName>
            <ecNumber evidence="9">2.7.6.3</ecNumber>
        </recommendedName>
        <alternativeName>
            <fullName evidence="9">6-hydroxymethyl-7,8-dihydropterin pyrophosphokinase</fullName>
            <shortName evidence="9">PPPK</shortName>
        </alternativeName>
        <alternativeName>
            <fullName evidence="9">7,8-dihydro-6-hydroxymethylpterin pyrophosphokinase</fullName>
            <shortName evidence="9">HPPK</shortName>
        </alternativeName>
    </domain>
</protein>
<dbReference type="EC" id="4.1.2.25" evidence="9"/>
<dbReference type="UniPathway" id="UPA00077">
    <property type="reaction ID" value="UER00154"/>
</dbReference>
<dbReference type="GO" id="GO:0046654">
    <property type="term" value="P:tetrahydrofolate biosynthetic process"/>
    <property type="evidence" value="ECO:0007669"/>
    <property type="project" value="UniProtKB-UniRule"/>
</dbReference>
<dbReference type="Proteomes" id="UP000176288">
    <property type="component" value="Chromosome"/>
</dbReference>
<dbReference type="GO" id="GO:0046656">
    <property type="term" value="P:folic acid biosynthetic process"/>
    <property type="evidence" value="ECO:0007669"/>
    <property type="project" value="UniProtKB-UniRule"/>
</dbReference>
<comment type="catalytic activity">
    <reaction evidence="1">
        <text>6-hydroxymethyl-7,8-dihydropterin + ATP = (7,8-dihydropterin-6-yl)methyl diphosphate + AMP + H(+)</text>
        <dbReference type="Rhea" id="RHEA:11412"/>
        <dbReference type="ChEBI" id="CHEBI:15378"/>
        <dbReference type="ChEBI" id="CHEBI:30616"/>
        <dbReference type="ChEBI" id="CHEBI:44841"/>
        <dbReference type="ChEBI" id="CHEBI:72950"/>
        <dbReference type="ChEBI" id="CHEBI:456215"/>
        <dbReference type="EC" id="2.7.6.3"/>
    </reaction>
</comment>
<accession>A0A1D9MM09</accession>
<sequence>MTLDEIRIEDIEAFGYHGVFPHEREVGQRFIADVCVWLDTEAAGRQDDLDLTVNYAQLAQRVRSVLVGEPMQLLEALAQRIAIEMFTFSGIERARITLKKPDVDLGVPGKVSVTIERDRNWAEQILGGNGAEATAPKAAETQASAFSGAGVGAAALAGTGLAAGAPSAVEPVVLDPADQDVQAGEDLAEDGTANVTATSTGLTPAVAHTSDEDFPAGDIEELTTEDRVVLSFGGNLGDVPAHMKTALEALIDNPAINVEEVSPLMLTEPVLAPDQDPQPAYLNCVVLVSTTLALGELLSFTQGLEAEAGRVRDGRWQARPLDIDMIAAGNNRGASSNLLLPHPRAWERGFVLAPWLAIDPDAYLVGAGSVKDLLADLPNGDGINSVWEDWLNEDVKDAPPEIRQRLEHPDEVAPTVPRPLPTPSETTSTFAPRTFDAAPTTASIPMRRPLRELIAQANEAQSRHRRDGQASGRAMDYFERVANEETPAKKGQASEPESDAKAGVAADSEPESDSATEAMEVKDLLDYEDDELVDTKINPGAAARTSTSLRRIVVRPTTTGAIPISEVPGALEEITSANDLLDPMPSATEIGDAVLEAEASSNEAEAGDQDEKTDHADDDSGKDKLQDGEADQEENISADAKPADDVEDAEQK</sequence>
<evidence type="ECO:0000256" key="1">
    <source>
        <dbReference type="ARBA" id="ARBA00000198"/>
    </source>
</evidence>
<dbReference type="RefSeq" id="WP_071164643.1">
    <property type="nucleotide sequence ID" value="NZ_CP017812.1"/>
</dbReference>
<reference evidence="12 13" key="1">
    <citation type="submission" date="2016-10" db="EMBL/GenBank/DDBJ databases">
        <title>Actinomyces aegypiusis sp. nov., isolated from the Aegypius monachus in Qinghai Tibet Plateau China.</title>
        <authorList>
            <person name="Wang Y."/>
        </authorList>
    </citation>
    <scope>NUCLEOTIDE SEQUENCE [LARGE SCALE GENOMIC DNA]</scope>
    <source>
        <strain evidence="12 13">VUL4_3</strain>
    </source>
</reference>
<dbReference type="SUPFAM" id="SSF55620">
    <property type="entry name" value="Tetrahydrobiopterin biosynthesis enzymes-like"/>
    <property type="match status" value="1"/>
</dbReference>
<dbReference type="SMART" id="SM00905">
    <property type="entry name" value="FolB"/>
    <property type="match status" value="1"/>
</dbReference>
<dbReference type="GO" id="GO:0016301">
    <property type="term" value="F:kinase activity"/>
    <property type="evidence" value="ECO:0007669"/>
    <property type="project" value="UniProtKB-KW"/>
</dbReference>
<dbReference type="PANTHER" id="PTHR43071">
    <property type="entry name" value="2-AMINO-4-HYDROXY-6-HYDROXYMETHYLDIHYDROPTERIDINE PYROPHOSPHOKINASE"/>
    <property type="match status" value="1"/>
</dbReference>
<evidence type="ECO:0000259" key="11">
    <source>
        <dbReference type="SMART" id="SM00905"/>
    </source>
</evidence>
<dbReference type="STRING" id="1912795.BK816_07635"/>
<gene>
    <name evidence="12" type="ORF">BK816_07635</name>
</gene>
<dbReference type="EMBL" id="CP017812">
    <property type="protein sequence ID" value="AOZ73180.1"/>
    <property type="molecule type" value="Genomic_DNA"/>
</dbReference>
<dbReference type="GO" id="GO:0003848">
    <property type="term" value="F:2-amino-4-hydroxy-6-hydroxymethyldihydropteridine diphosphokinase activity"/>
    <property type="evidence" value="ECO:0007669"/>
    <property type="project" value="UniProtKB-EC"/>
</dbReference>
<evidence type="ECO:0000256" key="3">
    <source>
        <dbReference type="ARBA" id="ARBA00009640"/>
    </source>
</evidence>
<dbReference type="InterPro" id="IPR000550">
    <property type="entry name" value="Hppk"/>
</dbReference>
<keyword evidence="6" id="KW-0418">Kinase</keyword>
<feature type="region of interest" description="Disordered" evidence="10">
    <location>
        <begin position="408"/>
        <end position="445"/>
    </location>
</feature>
<name>A0A1D9MM09_9ACTO</name>
<dbReference type="InterPro" id="IPR006156">
    <property type="entry name" value="Dihydroneopterin_aldolase"/>
</dbReference>
<feature type="compositionally biased region" description="Basic and acidic residues" evidence="10">
    <location>
        <begin position="609"/>
        <end position="627"/>
    </location>
</feature>
<dbReference type="InterPro" id="IPR043133">
    <property type="entry name" value="GTP-CH-I_C/QueF"/>
</dbReference>
<dbReference type="CDD" id="cd00483">
    <property type="entry name" value="HPPK"/>
    <property type="match status" value="1"/>
</dbReference>
<dbReference type="Pfam" id="PF01288">
    <property type="entry name" value="HPPK"/>
    <property type="match status" value="1"/>
</dbReference>
<dbReference type="NCBIfam" id="TIGR01498">
    <property type="entry name" value="folK"/>
    <property type="match status" value="1"/>
</dbReference>
<dbReference type="SUPFAM" id="SSF55083">
    <property type="entry name" value="6-hydroxymethyl-7,8-dihydropterin pyrophosphokinase, HPPK"/>
    <property type="match status" value="1"/>
</dbReference>
<dbReference type="Pfam" id="PF02152">
    <property type="entry name" value="FolB"/>
    <property type="match status" value="1"/>
</dbReference>
<dbReference type="Gene3D" id="3.30.1130.10">
    <property type="match status" value="1"/>
</dbReference>
<comment type="similarity">
    <text evidence="3">In the N-terminal section; belongs to the DHNA family.</text>
</comment>
<evidence type="ECO:0000256" key="6">
    <source>
        <dbReference type="ARBA" id="ARBA00022777"/>
    </source>
</evidence>
<feature type="compositionally biased region" description="Basic and acidic residues" evidence="10">
    <location>
        <begin position="641"/>
        <end position="652"/>
    </location>
</feature>
<dbReference type="EC" id="2.7.6.3" evidence="9"/>
<comment type="pathway">
    <text evidence="2">Cofactor biosynthesis; tetrahydrofolate biosynthesis; 2-amino-4-hydroxy-6-hydroxymethyl-7,8-dihydropteridine diphosphate from 7,8-dihydroneopterin triphosphate: step 4/4.</text>
</comment>
<feature type="region of interest" description="Disordered" evidence="10">
    <location>
        <begin position="581"/>
        <end position="652"/>
    </location>
</feature>
<evidence type="ECO:0000256" key="2">
    <source>
        <dbReference type="ARBA" id="ARBA00005051"/>
    </source>
</evidence>
<evidence type="ECO:0000313" key="13">
    <source>
        <dbReference type="Proteomes" id="UP000176288"/>
    </source>
</evidence>
<keyword evidence="7" id="KW-0067">ATP-binding</keyword>
<evidence type="ECO:0000256" key="4">
    <source>
        <dbReference type="ARBA" id="ARBA00022679"/>
    </source>
</evidence>
<keyword evidence="4" id="KW-0808">Transferase</keyword>